<organism evidence="2 3">
    <name type="scientific">Sediminicola luteus</name>
    <dbReference type="NCBI Taxonomy" id="319238"/>
    <lineage>
        <taxon>Bacteria</taxon>
        <taxon>Pseudomonadati</taxon>
        <taxon>Bacteroidota</taxon>
        <taxon>Flavobacteriia</taxon>
        <taxon>Flavobacteriales</taxon>
        <taxon>Flavobacteriaceae</taxon>
        <taxon>Sediminicola</taxon>
    </lineage>
</organism>
<reference evidence="2 3" key="1">
    <citation type="submission" date="2017-04" db="EMBL/GenBank/DDBJ databases">
        <title>A new member of the family Flavobacteriaceae isolated from ascidians.</title>
        <authorList>
            <person name="Chen L."/>
        </authorList>
    </citation>
    <scope>NUCLEOTIDE SEQUENCE [LARGE SCALE GENOMIC DNA]</scope>
    <source>
        <strain evidence="2 3">HQA918</strain>
    </source>
</reference>
<dbReference type="SMART" id="SM00710">
    <property type="entry name" value="PbH1"/>
    <property type="match status" value="8"/>
</dbReference>
<dbReference type="SUPFAM" id="SSF51126">
    <property type="entry name" value="Pectin lyase-like"/>
    <property type="match status" value="2"/>
</dbReference>
<evidence type="ECO:0000256" key="1">
    <source>
        <dbReference type="SAM" id="MobiDB-lite"/>
    </source>
</evidence>
<dbReference type="InterPro" id="IPR012334">
    <property type="entry name" value="Pectin_lyas_fold"/>
</dbReference>
<dbReference type="InterPro" id="IPR011050">
    <property type="entry name" value="Pectin_lyase_fold/virulence"/>
</dbReference>
<evidence type="ECO:0008006" key="4">
    <source>
        <dbReference type="Google" id="ProtNLM"/>
    </source>
</evidence>
<evidence type="ECO:0000313" key="3">
    <source>
        <dbReference type="Proteomes" id="UP000219559"/>
    </source>
</evidence>
<feature type="compositionally biased region" description="Basic and acidic residues" evidence="1">
    <location>
        <begin position="1"/>
        <end position="10"/>
    </location>
</feature>
<proteinExistence type="predicted"/>
<accession>A0A2A4G2F6</accession>
<keyword evidence="3" id="KW-1185">Reference proteome</keyword>
<dbReference type="Gene3D" id="2.160.20.10">
    <property type="entry name" value="Single-stranded right-handed beta-helix, Pectin lyase-like"/>
    <property type="match status" value="1"/>
</dbReference>
<feature type="region of interest" description="Disordered" evidence="1">
    <location>
        <begin position="1"/>
        <end position="57"/>
    </location>
</feature>
<dbReference type="AlphaFoldDB" id="A0A2A4G2F6"/>
<name>A0A2A4G2F6_9FLAO</name>
<evidence type="ECO:0000313" key="2">
    <source>
        <dbReference type="EMBL" id="PCE62613.1"/>
    </source>
</evidence>
<comment type="caution">
    <text evidence="2">The sequence shown here is derived from an EMBL/GenBank/DDBJ whole genome shotgun (WGS) entry which is preliminary data.</text>
</comment>
<dbReference type="EMBL" id="NBWU01000008">
    <property type="protein sequence ID" value="PCE62613.1"/>
    <property type="molecule type" value="Genomic_DNA"/>
</dbReference>
<sequence>MLSQEEKENIDGSLNQPKDSTDVETPETPETPNTGISHPISGAFYVTTDGSSQNDGLSEAKSWSLEHAIKTATAGDVVYIKAGTYNALLLTVSNSGTPDNPITFMGYKNTPGDIDANNQNLLSPNTKGRRGTTVVSGGVSFDYKKSPSANEMPFLQKNYSRDETALTINGSNIRVENLIFSGYSTGIQINENSANTKIWNCIFHEQGNMNVGMRDTSNPDRYKGTGINNRGSKNADIQFCSFLNVEQNALQFQGAFSGTVSNNIVYSYNTKNGTDYMFLITRKGNTYSEGLVFENNTCERAESVPHGGHGFVVKNGGIGNRIRNFKVINTSVEVNFTNANNNLFENGIIKGRLYDQSDPLSGIYFGNGAHHNTFKNIIVDGTWGGVSCSAYKDGASNDPNINSNHPGNDNHFINLIIKNSQYALIFSESSANGSNEAYNNYFANCTFYNVEYGIRANRPNRNTRFYNSTFNTTRTFVIENNGYTLSRDTRFENCHFNGATGPEEIDNKYAAYNLIGGNPEFINASTAKNTDFDISGLELSNNSPLLNSGKDISDISTHVLKDFKGNTRHSFNIGAL</sequence>
<dbReference type="InterPro" id="IPR006626">
    <property type="entry name" value="PbH1"/>
</dbReference>
<protein>
    <recommendedName>
        <fullName evidence="4">Right handed beta helix domain-containing protein</fullName>
    </recommendedName>
</protein>
<gene>
    <name evidence="2" type="ORF">B7P33_18445</name>
</gene>
<dbReference type="Proteomes" id="UP000219559">
    <property type="component" value="Unassembled WGS sequence"/>
</dbReference>